<keyword evidence="2" id="KW-0238">DNA-binding</keyword>
<keyword evidence="6" id="KW-1185">Reference proteome</keyword>
<dbReference type="PANTHER" id="PTHR13989">
    <property type="entry name" value="REPLICATION PROTEIN A-RELATED"/>
    <property type="match status" value="1"/>
</dbReference>
<dbReference type="GO" id="GO:0035861">
    <property type="term" value="C:site of double-strand break"/>
    <property type="evidence" value="ECO:0007669"/>
    <property type="project" value="TreeGrafter"/>
</dbReference>
<dbReference type="InterPro" id="IPR012340">
    <property type="entry name" value="NA-bd_OB-fold"/>
</dbReference>
<dbReference type="SUPFAM" id="SSF50249">
    <property type="entry name" value="Nucleic acid-binding proteins"/>
    <property type="match status" value="1"/>
</dbReference>
<evidence type="ECO:0000313" key="5">
    <source>
        <dbReference type="EMBL" id="KNC76732.1"/>
    </source>
</evidence>
<dbReference type="eggNOG" id="KOG3108">
    <property type="taxonomic scope" value="Eukaryota"/>
</dbReference>
<reference evidence="5 6" key="1">
    <citation type="submission" date="2011-02" db="EMBL/GenBank/DDBJ databases">
        <title>The Genome Sequence of Sphaeroforma arctica JP610.</title>
        <authorList>
            <consortium name="The Broad Institute Genome Sequencing Platform"/>
            <person name="Russ C."/>
            <person name="Cuomo C."/>
            <person name="Young S.K."/>
            <person name="Zeng Q."/>
            <person name="Gargeya S."/>
            <person name="Alvarado L."/>
            <person name="Berlin A."/>
            <person name="Chapman S.B."/>
            <person name="Chen Z."/>
            <person name="Freedman E."/>
            <person name="Gellesch M."/>
            <person name="Goldberg J."/>
            <person name="Griggs A."/>
            <person name="Gujja S."/>
            <person name="Heilman E."/>
            <person name="Heiman D."/>
            <person name="Howarth C."/>
            <person name="Mehta T."/>
            <person name="Neiman D."/>
            <person name="Pearson M."/>
            <person name="Roberts A."/>
            <person name="Saif S."/>
            <person name="Shea T."/>
            <person name="Shenoy N."/>
            <person name="Sisk P."/>
            <person name="Stolte C."/>
            <person name="Sykes S."/>
            <person name="White J."/>
            <person name="Yandava C."/>
            <person name="Burger G."/>
            <person name="Gray M.W."/>
            <person name="Holland P.W.H."/>
            <person name="King N."/>
            <person name="Lang F.B.F."/>
            <person name="Roger A.J."/>
            <person name="Ruiz-Trillo I."/>
            <person name="Haas B."/>
            <person name="Nusbaum C."/>
            <person name="Birren B."/>
        </authorList>
    </citation>
    <scope>NUCLEOTIDE SEQUENCE [LARGE SCALE GENOMIC DNA]</scope>
    <source>
        <strain evidence="5 6">JP610</strain>
    </source>
</reference>
<dbReference type="GO" id="GO:0005662">
    <property type="term" value="C:DNA replication factor A complex"/>
    <property type="evidence" value="ECO:0007669"/>
    <property type="project" value="TreeGrafter"/>
</dbReference>
<keyword evidence="3" id="KW-0539">Nucleus</keyword>
<evidence type="ECO:0000256" key="1">
    <source>
        <dbReference type="ARBA" id="ARBA00004123"/>
    </source>
</evidence>
<name>A0A0L0FIX4_9EUKA</name>
<comment type="subcellular location">
    <subcellularLocation>
        <location evidence="1">Nucleus</location>
    </subcellularLocation>
</comment>
<dbReference type="GO" id="GO:0006260">
    <property type="term" value="P:DNA replication"/>
    <property type="evidence" value="ECO:0007669"/>
    <property type="project" value="TreeGrafter"/>
</dbReference>
<dbReference type="CDD" id="cd04478">
    <property type="entry name" value="RPA2_DBD_D"/>
    <property type="match status" value="1"/>
</dbReference>
<gene>
    <name evidence="5" type="ORF">SARC_10785</name>
</gene>
<dbReference type="EMBL" id="KQ242983">
    <property type="protein sequence ID" value="KNC76732.1"/>
    <property type="molecule type" value="Genomic_DNA"/>
</dbReference>
<organism evidence="5 6">
    <name type="scientific">Sphaeroforma arctica JP610</name>
    <dbReference type="NCBI Taxonomy" id="667725"/>
    <lineage>
        <taxon>Eukaryota</taxon>
        <taxon>Ichthyosporea</taxon>
        <taxon>Ichthyophonida</taxon>
        <taxon>Sphaeroforma</taxon>
    </lineage>
</organism>
<evidence type="ECO:0000256" key="2">
    <source>
        <dbReference type="ARBA" id="ARBA00023125"/>
    </source>
</evidence>
<dbReference type="GO" id="GO:0000724">
    <property type="term" value="P:double-strand break repair via homologous recombination"/>
    <property type="evidence" value="ECO:0007669"/>
    <property type="project" value="TreeGrafter"/>
</dbReference>
<proteinExistence type="predicted"/>
<evidence type="ECO:0000259" key="4">
    <source>
        <dbReference type="Pfam" id="PF01336"/>
    </source>
</evidence>
<dbReference type="GeneID" id="25911289"/>
<dbReference type="PANTHER" id="PTHR13989:SF16">
    <property type="entry name" value="REPLICATION PROTEIN A2"/>
    <property type="match status" value="1"/>
</dbReference>
<evidence type="ECO:0000256" key="3">
    <source>
        <dbReference type="ARBA" id="ARBA00023242"/>
    </source>
</evidence>
<dbReference type="OrthoDB" id="25571at2759"/>
<sequence length="90" mass="10444">MSTHSVFKMEDGTGIIDVQLWVSTNETDAEAQQRAMWREDTYVRVVGHLSEFMEKRKVHAAHLAVVEDFNEITFHLLEAMQCHIKNARNN</sequence>
<dbReference type="Proteomes" id="UP000054560">
    <property type="component" value="Unassembled WGS sequence"/>
</dbReference>
<dbReference type="Pfam" id="PF01336">
    <property type="entry name" value="tRNA_anti-codon"/>
    <property type="match status" value="1"/>
</dbReference>
<feature type="domain" description="OB" evidence="4">
    <location>
        <begin position="2"/>
        <end position="62"/>
    </location>
</feature>
<accession>A0A0L0FIX4</accession>
<dbReference type="GO" id="GO:0000781">
    <property type="term" value="C:chromosome, telomeric region"/>
    <property type="evidence" value="ECO:0007669"/>
    <property type="project" value="TreeGrafter"/>
</dbReference>
<protein>
    <recommendedName>
        <fullName evidence="4">OB domain-containing protein</fullName>
    </recommendedName>
</protein>
<evidence type="ECO:0000313" key="6">
    <source>
        <dbReference type="Proteomes" id="UP000054560"/>
    </source>
</evidence>
<dbReference type="AlphaFoldDB" id="A0A0L0FIX4"/>
<dbReference type="STRING" id="667725.A0A0L0FIX4"/>
<dbReference type="GO" id="GO:0003697">
    <property type="term" value="F:single-stranded DNA binding"/>
    <property type="evidence" value="ECO:0007669"/>
    <property type="project" value="TreeGrafter"/>
</dbReference>
<dbReference type="InterPro" id="IPR040260">
    <property type="entry name" value="RFA2-like"/>
</dbReference>
<dbReference type="RefSeq" id="XP_014150634.1">
    <property type="nucleotide sequence ID" value="XM_014295159.1"/>
</dbReference>
<dbReference type="InterPro" id="IPR004365">
    <property type="entry name" value="NA-bd_OB_tRNA"/>
</dbReference>
<feature type="non-terminal residue" evidence="5">
    <location>
        <position position="90"/>
    </location>
</feature>
<dbReference type="GO" id="GO:0006289">
    <property type="term" value="P:nucleotide-excision repair"/>
    <property type="evidence" value="ECO:0007669"/>
    <property type="project" value="TreeGrafter"/>
</dbReference>
<dbReference type="Gene3D" id="2.40.50.140">
    <property type="entry name" value="Nucleic acid-binding proteins"/>
    <property type="match status" value="1"/>
</dbReference>